<feature type="transmembrane region" description="Helical" evidence="1">
    <location>
        <begin position="46"/>
        <end position="67"/>
    </location>
</feature>
<dbReference type="EMBL" id="JAEAOA010000165">
    <property type="protein sequence ID" value="KAK3602315.1"/>
    <property type="molecule type" value="Genomic_DNA"/>
</dbReference>
<proteinExistence type="predicted"/>
<evidence type="ECO:0000313" key="3">
    <source>
        <dbReference type="Proteomes" id="UP001195483"/>
    </source>
</evidence>
<accession>A0AAE0T1W8</accession>
<sequence length="250" mass="28577">MLLLGLNLIGMISKHVLGNNERVDFIKPRNAEDQIFSHDILKLDKVYMLALLLRGLVLLVSIVLLIITVSVTEHQPGAEPSNREVYRELLRFENHDRSITFSIVQNNACRRIGRSEYPVENRISRSMQTLMDHTQDFWNPRRQAFSLQTLQTLTQLSYAIRSRVQSDDSIRATCYSKNDRMSGMEGSANEISIDELSSRAQRDSGVSHDEQNTGAISLNLNNLRPQSFEEQSEEEQYITIDEVKSDCCLS</sequence>
<organism evidence="2 3">
    <name type="scientific">Potamilus streckersoni</name>
    <dbReference type="NCBI Taxonomy" id="2493646"/>
    <lineage>
        <taxon>Eukaryota</taxon>
        <taxon>Metazoa</taxon>
        <taxon>Spiralia</taxon>
        <taxon>Lophotrochozoa</taxon>
        <taxon>Mollusca</taxon>
        <taxon>Bivalvia</taxon>
        <taxon>Autobranchia</taxon>
        <taxon>Heteroconchia</taxon>
        <taxon>Palaeoheterodonta</taxon>
        <taxon>Unionida</taxon>
        <taxon>Unionoidea</taxon>
        <taxon>Unionidae</taxon>
        <taxon>Ambleminae</taxon>
        <taxon>Lampsilini</taxon>
        <taxon>Potamilus</taxon>
    </lineage>
</organism>
<keyword evidence="1" id="KW-0472">Membrane</keyword>
<keyword evidence="1" id="KW-1133">Transmembrane helix</keyword>
<evidence type="ECO:0000313" key="2">
    <source>
        <dbReference type="EMBL" id="KAK3602315.1"/>
    </source>
</evidence>
<gene>
    <name evidence="2" type="ORF">CHS0354_001750</name>
</gene>
<dbReference type="AlphaFoldDB" id="A0AAE0T1W8"/>
<name>A0AAE0T1W8_9BIVA</name>
<protein>
    <submittedName>
        <fullName evidence="2">Uncharacterized protein</fullName>
    </submittedName>
</protein>
<keyword evidence="1" id="KW-0812">Transmembrane</keyword>
<comment type="caution">
    <text evidence="2">The sequence shown here is derived from an EMBL/GenBank/DDBJ whole genome shotgun (WGS) entry which is preliminary data.</text>
</comment>
<dbReference type="Proteomes" id="UP001195483">
    <property type="component" value="Unassembled WGS sequence"/>
</dbReference>
<reference evidence="2" key="1">
    <citation type="journal article" date="2021" name="Genome Biol. Evol.">
        <title>A High-Quality Reference Genome for a Parasitic Bivalve with Doubly Uniparental Inheritance (Bivalvia: Unionida).</title>
        <authorList>
            <person name="Smith C.H."/>
        </authorList>
    </citation>
    <scope>NUCLEOTIDE SEQUENCE</scope>
    <source>
        <strain evidence="2">CHS0354</strain>
    </source>
</reference>
<keyword evidence="3" id="KW-1185">Reference proteome</keyword>
<reference evidence="2" key="2">
    <citation type="journal article" date="2021" name="Genome Biol. Evol.">
        <title>Developing a high-quality reference genome for a parasitic bivalve with doubly uniparental inheritance (Bivalvia: Unionida).</title>
        <authorList>
            <person name="Smith C.H."/>
        </authorList>
    </citation>
    <scope>NUCLEOTIDE SEQUENCE</scope>
    <source>
        <strain evidence="2">CHS0354</strain>
        <tissue evidence="2">Mantle</tissue>
    </source>
</reference>
<reference evidence="2" key="3">
    <citation type="submission" date="2023-05" db="EMBL/GenBank/DDBJ databases">
        <authorList>
            <person name="Smith C.H."/>
        </authorList>
    </citation>
    <scope>NUCLEOTIDE SEQUENCE</scope>
    <source>
        <strain evidence="2">CHS0354</strain>
        <tissue evidence="2">Mantle</tissue>
    </source>
</reference>
<evidence type="ECO:0000256" key="1">
    <source>
        <dbReference type="SAM" id="Phobius"/>
    </source>
</evidence>